<dbReference type="EMBL" id="CP054614">
    <property type="protein sequence ID" value="QKS55872.1"/>
    <property type="molecule type" value="Genomic_DNA"/>
</dbReference>
<proteinExistence type="predicted"/>
<evidence type="ECO:0000313" key="3">
    <source>
        <dbReference type="Proteomes" id="UP000247790"/>
    </source>
</evidence>
<protein>
    <submittedName>
        <fullName evidence="1">Uncharacterized protein</fullName>
    </submittedName>
</protein>
<keyword evidence="4" id="KW-1185">Reference proteome</keyword>
<dbReference type="AlphaFoldDB" id="A0A2V4VD71"/>
<reference evidence="2 4" key="2">
    <citation type="submission" date="2020-06" db="EMBL/GenBank/DDBJ databases">
        <title>Complete genome of Paenibacillus barcinonensis KACC11450.</title>
        <authorList>
            <person name="Kim M."/>
            <person name="Park Y.-J."/>
            <person name="Shin J.-H."/>
        </authorList>
    </citation>
    <scope>NUCLEOTIDE SEQUENCE [LARGE SCALE GENOMIC DNA]</scope>
    <source>
        <strain evidence="2 4">KACC11450</strain>
    </source>
</reference>
<accession>A0A2V4VD71</accession>
<dbReference type="Proteomes" id="UP000509327">
    <property type="component" value="Chromosome"/>
</dbReference>
<organism evidence="1 3">
    <name type="scientific">Paenibacillus barcinonensis</name>
    <dbReference type="NCBI Taxonomy" id="198119"/>
    <lineage>
        <taxon>Bacteria</taxon>
        <taxon>Bacillati</taxon>
        <taxon>Bacillota</taxon>
        <taxon>Bacilli</taxon>
        <taxon>Bacillales</taxon>
        <taxon>Paenibacillaceae</taxon>
        <taxon>Paenibacillus</taxon>
    </lineage>
</organism>
<name>A0A2V4VD71_PAEBA</name>
<gene>
    <name evidence="1" type="ORF">DFQ00_102282</name>
    <name evidence="2" type="ORF">HUB98_05690</name>
</gene>
<evidence type="ECO:0000313" key="2">
    <source>
        <dbReference type="EMBL" id="QKS55872.1"/>
    </source>
</evidence>
<dbReference type="EMBL" id="QJSW01000002">
    <property type="protein sequence ID" value="PYE51488.1"/>
    <property type="molecule type" value="Genomic_DNA"/>
</dbReference>
<evidence type="ECO:0000313" key="1">
    <source>
        <dbReference type="EMBL" id="PYE51488.1"/>
    </source>
</evidence>
<sequence>MDIEKFTELLDEKIFGIAKELRDEHGLSNLIINQDSTYSTGQITVSLTEK</sequence>
<dbReference type="Proteomes" id="UP000247790">
    <property type="component" value="Unassembled WGS sequence"/>
</dbReference>
<dbReference type="RefSeq" id="WP_167433597.1">
    <property type="nucleotide sequence ID" value="NZ_CP054614.1"/>
</dbReference>
<evidence type="ECO:0000313" key="4">
    <source>
        <dbReference type="Proteomes" id="UP000509327"/>
    </source>
</evidence>
<reference evidence="1 3" key="1">
    <citation type="submission" date="2018-06" db="EMBL/GenBank/DDBJ databases">
        <title>Genomic Encyclopedia of Type Strains, Phase III (KMG-III): the genomes of soil and plant-associated and newly described type strains.</title>
        <authorList>
            <person name="Whitman W."/>
        </authorList>
    </citation>
    <scope>NUCLEOTIDE SEQUENCE [LARGE SCALE GENOMIC DNA]</scope>
    <source>
        <strain evidence="1 3">CECT 7022</strain>
    </source>
</reference>